<dbReference type="GO" id="GO:0005829">
    <property type="term" value="C:cytosol"/>
    <property type="evidence" value="ECO:0007669"/>
    <property type="project" value="TreeGrafter"/>
</dbReference>
<dbReference type="AlphaFoldDB" id="A0A2H0KNH3"/>
<comment type="caution">
    <text evidence="5">The sequence shown here is derived from an EMBL/GenBank/DDBJ whole genome shotgun (WGS) entry which is preliminary data.</text>
</comment>
<dbReference type="InterPro" id="IPR004364">
    <property type="entry name" value="Aa-tRNA-synt_II"/>
</dbReference>
<evidence type="ECO:0000313" key="6">
    <source>
        <dbReference type="Proteomes" id="UP000229570"/>
    </source>
</evidence>
<dbReference type="EMBL" id="PCVL01000011">
    <property type="protein sequence ID" value="PIQ72817.1"/>
    <property type="molecule type" value="Genomic_DNA"/>
</dbReference>
<keyword evidence="1" id="KW-0436">Ligase</keyword>
<keyword evidence="2" id="KW-0547">Nucleotide-binding</keyword>
<dbReference type="PRINTS" id="PR00982">
    <property type="entry name" value="TRNASYNTHLYS"/>
</dbReference>
<dbReference type="GO" id="GO:0004824">
    <property type="term" value="F:lysine-tRNA ligase activity"/>
    <property type="evidence" value="ECO:0007669"/>
    <property type="project" value="InterPro"/>
</dbReference>
<organism evidence="5 6">
    <name type="scientific">Candidatus Roizmanbacteria bacterium CG11_big_fil_rev_8_21_14_0_20_35_14</name>
    <dbReference type="NCBI Taxonomy" id="1974855"/>
    <lineage>
        <taxon>Bacteria</taxon>
        <taxon>Candidatus Roizmaniibacteriota</taxon>
    </lineage>
</organism>
<dbReference type="GO" id="GO:0005524">
    <property type="term" value="F:ATP binding"/>
    <property type="evidence" value="ECO:0007669"/>
    <property type="project" value="UniProtKB-KW"/>
</dbReference>
<reference evidence="5 6" key="1">
    <citation type="submission" date="2017-09" db="EMBL/GenBank/DDBJ databases">
        <title>Depth-based differentiation of microbial function through sediment-hosted aquifers and enrichment of novel symbionts in the deep terrestrial subsurface.</title>
        <authorList>
            <person name="Probst A.J."/>
            <person name="Ladd B."/>
            <person name="Jarett J.K."/>
            <person name="Geller-Mcgrath D.E."/>
            <person name="Sieber C.M."/>
            <person name="Emerson J.B."/>
            <person name="Anantharaman K."/>
            <person name="Thomas B.C."/>
            <person name="Malmstrom R."/>
            <person name="Stieglmeier M."/>
            <person name="Klingl A."/>
            <person name="Woyke T."/>
            <person name="Ryan C.M."/>
            <person name="Banfield J.F."/>
        </authorList>
    </citation>
    <scope>NUCLEOTIDE SEQUENCE [LARGE SCALE GENOMIC DNA]</scope>
    <source>
        <strain evidence="5">CG11_big_fil_rev_8_21_14_0_20_35_14</strain>
    </source>
</reference>
<feature type="domain" description="Aminoacyl-transfer RNA synthetases class-II family profile" evidence="4">
    <location>
        <begin position="13"/>
        <end position="345"/>
    </location>
</feature>
<sequence>MKIETNIDNLKNYKIYLKIEQAVNEFLKKKGYLKVDLPVLSPALIPESYLEVFETEFRYLDKRQKLYLTPSPELFLKRLLVAGIGNCYYLGRSFRNSEPSSSWHQPEFTMLEFYKIGVNYLELANEILEMLRFISVRLSFRAKSRNLKKISPLTSFGRNDNRILFDKWEKMSVAEAFDKYAAINEKELFNPETFIKKAKSKGYKVDGATYKDLFSQILAAEVEPKLGKNGRPTLLYDYPRQLASLAKLSKDKKIAERCEFYINGLEVGGFCTELNDYKEQHERFFKESKKRKRSKLINHAIDKGFIEALKYGLPNCTGAGIGFERLVMIFSGVDSISKLKLIDIS</sequence>
<evidence type="ECO:0000256" key="1">
    <source>
        <dbReference type="ARBA" id="ARBA00022598"/>
    </source>
</evidence>
<dbReference type="GO" id="GO:0006430">
    <property type="term" value="P:lysyl-tRNA aminoacylation"/>
    <property type="evidence" value="ECO:0007669"/>
    <property type="project" value="InterPro"/>
</dbReference>
<dbReference type="Gene3D" id="3.30.930.10">
    <property type="entry name" value="Bira Bifunctional Protein, Domain 2"/>
    <property type="match status" value="1"/>
</dbReference>
<name>A0A2H0KNH3_9BACT</name>
<dbReference type="GO" id="GO:0000049">
    <property type="term" value="F:tRNA binding"/>
    <property type="evidence" value="ECO:0007669"/>
    <property type="project" value="TreeGrafter"/>
</dbReference>
<evidence type="ECO:0000259" key="4">
    <source>
        <dbReference type="PROSITE" id="PS50862"/>
    </source>
</evidence>
<keyword evidence="3" id="KW-0067">ATP-binding</keyword>
<proteinExistence type="predicted"/>
<dbReference type="InterPro" id="IPR045864">
    <property type="entry name" value="aa-tRNA-synth_II/BPL/LPL"/>
</dbReference>
<evidence type="ECO:0000313" key="5">
    <source>
        <dbReference type="EMBL" id="PIQ72817.1"/>
    </source>
</evidence>
<dbReference type="InterPro" id="IPR018149">
    <property type="entry name" value="Lys-tRNA-synth_II_C"/>
</dbReference>
<dbReference type="PANTHER" id="PTHR42918:SF6">
    <property type="entry name" value="ELONGATION FACTOR P--(R)-BETA-LYSINE LIGASE"/>
    <property type="match status" value="1"/>
</dbReference>
<evidence type="ECO:0000256" key="3">
    <source>
        <dbReference type="ARBA" id="ARBA00022840"/>
    </source>
</evidence>
<protein>
    <recommendedName>
        <fullName evidence="4">Aminoacyl-transfer RNA synthetases class-II family profile domain-containing protein</fullName>
    </recommendedName>
</protein>
<dbReference type="InterPro" id="IPR006195">
    <property type="entry name" value="aa-tRNA-synth_II"/>
</dbReference>
<accession>A0A2H0KNH3</accession>
<dbReference type="PROSITE" id="PS50862">
    <property type="entry name" value="AA_TRNA_LIGASE_II"/>
    <property type="match status" value="1"/>
</dbReference>
<evidence type="ECO:0000256" key="2">
    <source>
        <dbReference type="ARBA" id="ARBA00022741"/>
    </source>
</evidence>
<dbReference type="Proteomes" id="UP000229570">
    <property type="component" value="Unassembled WGS sequence"/>
</dbReference>
<dbReference type="Pfam" id="PF00152">
    <property type="entry name" value="tRNA-synt_2"/>
    <property type="match status" value="1"/>
</dbReference>
<dbReference type="PANTHER" id="PTHR42918">
    <property type="entry name" value="LYSYL-TRNA SYNTHETASE"/>
    <property type="match status" value="1"/>
</dbReference>
<dbReference type="SUPFAM" id="SSF55681">
    <property type="entry name" value="Class II aaRS and biotin synthetases"/>
    <property type="match status" value="1"/>
</dbReference>
<gene>
    <name evidence="5" type="ORF">COV86_00935</name>
</gene>